<gene>
    <name evidence="5" type="ORF">GCM10011594_39240</name>
</gene>
<organism evidence="5 6">
    <name type="scientific">Nakamurella endophytica</name>
    <dbReference type="NCBI Taxonomy" id="1748367"/>
    <lineage>
        <taxon>Bacteria</taxon>
        <taxon>Bacillati</taxon>
        <taxon>Actinomycetota</taxon>
        <taxon>Actinomycetes</taxon>
        <taxon>Nakamurellales</taxon>
        <taxon>Nakamurellaceae</taxon>
        <taxon>Nakamurella</taxon>
    </lineage>
</organism>
<dbReference type="PANTHER" id="PTHR10353">
    <property type="entry name" value="GLYCOSYL HYDROLASE"/>
    <property type="match status" value="1"/>
</dbReference>
<dbReference type="AlphaFoldDB" id="A0A917WMH3"/>
<comment type="caution">
    <text evidence="5">The sequence shown here is derived from an EMBL/GenBank/DDBJ whole genome shotgun (WGS) entry which is preliminary data.</text>
</comment>
<comment type="similarity">
    <text evidence="1 4">Belongs to the glycosyl hydrolase 1 family.</text>
</comment>
<dbReference type="SUPFAM" id="SSF51445">
    <property type="entry name" value="(Trans)glycosidases"/>
    <property type="match status" value="1"/>
</dbReference>
<proteinExistence type="inferred from homology"/>
<evidence type="ECO:0000313" key="5">
    <source>
        <dbReference type="EMBL" id="GGM15354.1"/>
    </source>
</evidence>
<keyword evidence="3" id="KW-0326">Glycosidase</keyword>
<name>A0A917WMH3_9ACTN</name>
<dbReference type="GO" id="GO:0005829">
    <property type="term" value="C:cytosol"/>
    <property type="evidence" value="ECO:0007669"/>
    <property type="project" value="TreeGrafter"/>
</dbReference>
<sequence>MADRDALVLPSGFLLGTTSAAYRVEGAADAGDRTPSIWDVVGAAPGRTADGSTGSERISHIKHADGDLALLRLLGPDAHRFSVSWSRVSPSAGRPHGDPVGVAHYDRVLDGLLAAGIEPWLCAYHWDLPVELMAAGGWLVRDTADRFADYVGLLAERFGDRVAAWITLADPWQHMVFGHAAGVDAPGLTLLGDALPVLHHQLLGHGRAVAALRAAGARRVGIAVQHAVIRAASPAHADRWAAAAFDAFLNRSVADPVLHGRLPRALETWFREVDMVKDGDLAVISAPLDFYGVDHHQPLTVAAAPGNRSVPFTLVDPAGAATDAGAAIEPAALTAALRTLARRHPGLPPIVVSDSGGSFADVAGGDGRADVAGGDGTDDRIRYLHEHLAATLAARADGVDVEGYFHRSLTDGWEGAEGYTQRYGLVAVDPDGTRRIRPAFEYLRQLLSRSRSR</sequence>
<dbReference type="GO" id="GO:0008422">
    <property type="term" value="F:beta-glucosidase activity"/>
    <property type="evidence" value="ECO:0007669"/>
    <property type="project" value="TreeGrafter"/>
</dbReference>
<dbReference type="Proteomes" id="UP000655208">
    <property type="component" value="Unassembled WGS sequence"/>
</dbReference>
<dbReference type="GO" id="GO:0016052">
    <property type="term" value="P:carbohydrate catabolic process"/>
    <property type="evidence" value="ECO:0007669"/>
    <property type="project" value="TreeGrafter"/>
</dbReference>
<keyword evidence="2" id="KW-0378">Hydrolase</keyword>
<dbReference type="PANTHER" id="PTHR10353:SF36">
    <property type="entry name" value="LP05116P"/>
    <property type="match status" value="1"/>
</dbReference>
<dbReference type="EMBL" id="BMNA01000014">
    <property type="protein sequence ID" value="GGM15354.1"/>
    <property type="molecule type" value="Genomic_DNA"/>
</dbReference>
<reference evidence="5" key="1">
    <citation type="journal article" date="2014" name="Int. J. Syst. Evol. Microbiol.">
        <title>Complete genome sequence of Corynebacterium casei LMG S-19264T (=DSM 44701T), isolated from a smear-ripened cheese.</title>
        <authorList>
            <consortium name="US DOE Joint Genome Institute (JGI-PGF)"/>
            <person name="Walter F."/>
            <person name="Albersmeier A."/>
            <person name="Kalinowski J."/>
            <person name="Ruckert C."/>
        </authorList>
    </citation>
    <scope>NUCLEOTIDE SEQUENCE</scope>
    <source>
        <strain evidence="5">CGMCC 4.7308</strain>
    </source>
</reference>
<dbReference type="InterPro" id="IPR001360">
    <property type="entry name" value="Glyco_hydro_1"/>
</dbReference>
<dbReference type="RefSeq" id="WP_188944561.1">
    <property type="nucleotide sequence ID" value="NZ_BMNA01000014.1"/>
</dbReference>
<accession>A0A917WMH3</accession>
<dbReference type="PRINTS" id="PR00131">
    <property type="entry name" value="GLHYDRLASE1"/>
</dbReference>
<evidence type="ECO:0000313" key="6">
    <source>
        <dbReference type="Proteomes" id="UP000655208"/>
    </source>
</evidence>
<keyword evidence="6" id="KW-1185">Reference proteome</keyword>
<reference evidence="5" key="2">
    <citation type="submission" date="2020-09" db="EMBL/GenBank/DDBJ databases">
        <authorList>
            <person name="Sun Q."/>
            <person name="Zhou Y."/>
        </authorList>
    </citation>
    <scope>NUCLEOTIDE SEQUENCE</scope>
    <source>
        <strain evidence="5">CGMCC 4.7308</strain>
    </source>
</reference>
<dbReference type="Pfam" id="PF00232">
    <property type="entry name" value="Glyco_hydro_1"/>
    <property type="match status" value="1"/>
</dbReference>
<evidence type="ECO:0000256" key="3">
    <source>
        <dbReference type="ARBA" id="ARBA00023295"/>
    </source>
</evidence>
<evidence type="ECO:0000256" key="4">
    <source>
        <dbReference type="RuleBase" id="RU003690"/>
    </source>
</evidence>
<evidence type="ECO:0000256" key="1">
    <source>
        <dbReference type="ARBA" id="ARBA00010838"/>
    </source>
</evidence>
<evidence type="ECO:0000256" key="2">
    <source>
        <dbReference type="ARBA" id="ARBA00022801"/>
    </source>
</evidence>
<dbReference type="Gene3D" id="3.20.20.80">
    <property type="entry name" value="Glycosidases"/>
    <property type="match status" value="1"/>
</dbReference>
<dbReference type="InterPro" id="IPR017853">
    <property type="entry name" value="GH"/>
</dbReference>
<protein>
    <submittedName>
        <fullName evidence="5">Beta-glucosidase</fullName>
    </submittedName>
</protein>